<evidence type="ECO:0000313" key="3">
    <source>
        <dbReference type="Proteomes" id="UP001595886"/>
    </source>
</evidence>
<accession>A0ABV9QXM7</accession>
<dbReference type="Proteomes" id="UP001595886">
    <property type="component" value="Unassembled WGS sequence"/>
</dbReference>
<keyword evidence="3" id="KW-1185">Reference proteome</keyword>
<evidence type="ECO:0008006" key="4">
    <source>
        <dbReference type="Google" id="ProtNLM"/>
    </source>
</evidence>
<feature type="region of interest" description="Disordered" evidence="1">
    <location>
        <begin position="1"/>
        <end position="38"/>
    </location>
</feature>
<dbReference type="EMBL" id="JBHSHD010000015">
    <property type="protein sequence ID" value="MFC4822130.1"/>
    <property type="molecule type" value="Genomic_DNA"/>
</dbReference>
<comment type="caution">
    <text evidence="2">The sequence shown here is derived from an EMBL/GenBank/DDBJ whole genome shotgun (WGS) entry which is preliminary data.</text>
</comment>
<proteinExistence type="predicted"/>
<organism evidence="2 3">
    <name type="scientific">Dokdonella ginsengisoli</name>
    <dbReference type="NCBI Taxonomy" id="363846"/>
    <lineage>
        <taxon>Bacteria</taxon>
        <taxon>Pseudomonadati</taxon>
        <taxon>Pseudomonadota</taxon>
        <taxon>Gammaproteobacteria</taxon>
        <taxon>Lysobacterales</taxon>
        <taxon>Rhodanobacteraceae</taxon>
        <taxon>Dokdonella</taxon>
    </lineage>
</organism>
<dbReference type="RefSeq" id="WP_380022410.1">
    <property type="nucleotide sequence ID" value="NZ_JBHSHD010000015.1"/>
</dbReference>
<reference evidence="3" key="1">
    <citation type="journal article" date="2019" name="Int. J. Syst. Evol. Microbiol.">
        <title>The Global Catalogue of Microorganisms (GCM) 10K type strain sequencing project: providing services to taxonomists for standard genome sequencing and annotation.</title>
        <authorList>
            <consortium name="The Broad Institute Genomics Platform"/>
            <consortium name="The Broad Institute Genome Sequencing Center for Infectious Disease"/>
            <person name="Wu L."/>
            <person name="Ma J."/>
        </authorList>
    </citation>
    <scope>NUCLEOTIDE SEQUENCE [LARGE SCALE GENOMIC DNA]</scope>
    <source>
        <strain evidence="3">CCUG 30340</strain>
    </source>
</reference>
<sequence length="116" mass="12019">MSNNLPNMMLGGGAPAPVANPSGSFNPPGNTLPGPVSNTEAKSWYQAMAKAWGKVLDKQATEITDLSSQIGENGQDQPSTVTLLTAASLKMQFLSTNSATSNNAVGQALETLGRKQ</sequence>
<evidence type="ECO:0000256" key="1">
    <source>
        <dbReference type="SAM" id="MobiDB-lite"/>
    </source>
</evidence>
<gene>
    <name evidence="2" type="ORF">ACFO6Q_17525</name>
</gene>
<name>A0ABV9QXM7_9GAMM</name>
<protein>
    <recommendedName>
        <fullName evidence="4">EscI/YscI/HrpB family type III secretion system inner rod protein</fullName>
    </recommendedName>
</protein>
<evidence type="ECO:0000313" key="2">
    <source>
        <dbReference type="EMBL" id="MFC4822130.1"/>
    </source>
</evidence>